<feature type="domain" description="N-acetyltransferase" evidence="3">
    <location>
        <begin position="1"/>
        <end position="129"/>
    </location>
</feature>
<evidence type="ECO:0000256" key="1">
    <source>
        <dbReference type="ARBA" id="ARBA00022679"/>
    </source>
</evidence>
<keyword evidence="2" id="KW-0012">Acyltransferase</keyword>
<evidence type="ECO:0000259" key="3">
    <source>
        <dbReference type="PROSITE" id="PS51186"/>
    </source>
</evidence>
<proteinExistence type="predicted"/>
<protein>
    <submittedName>
        <fullName evidence="4">GNAT family N-acetyltransferase</fullName>
    </submittedName>
</protein>
<gene>
    <name evidence="4" type="ORF">G1H10_09485</name>
</gene>
<dbReference type="GO" id="GO:0016747">
    <property type="term" value="F:acyltransferase activity, transferring groups other than amino-acyl groups"/>
    <property type="evidence" value="ECO:0007669"/>
    <property type="project" value="InterPro"/>
</dbReference>
<evidence type="ECO:0000313" key="4">
    <source>
        <dbReference type="EMBL" id="NEE00401.1"/>
    </source>
</evidence>
<dbReference type="CDD" id="cd04301">
    <property type="entry name" value="NAT_SF"/>
    <property type="match status" value="1"/>
</dbReference>
<evidence type="ECO:0000313" key="5">
    <source>
        <dbReference type="Proteomes" id="UP000475214"/>
    </source>
</evidence>
<evidence type="ECO:0000256" key="2">
    <source>
        <dbReference type="ARBA" id="ARBA00023315"/>
    </source>
</evidence>
<comment type="caution">
    <text evidence="4">The sequence shown here is derived from an EMBL/GenBank/DDBJ whole genome shotgun (WGS) entry which is preliminary data.</text>
</comment>
<keyword evidence="5" id="KW-1185">Reference proteome</keyword>
<organism evidence="4 5">
    <name type="scientific">Phytoactinopolyspora halotolerans</name>
    <dbReference type="NCBI Taxonomy" id="1981512"/>
    <lineage>
        <taxon>Bacteria</taxon>
        <taxon>Bacillati</taxon>
        <taxon>Actinomycetota</taxon>
        <taxon>Actinomycetes</taxon>
        <taxon>Jiangellales</taxon>
        <taxon>Jiangellaceae</taxon>
        <taxon>Phytoactinopolyspora</taxon>
    </lineage>
</organism>
<name>A0A6L9S6L8_9ACTN</name>
<dbReference type="Pfam" id="PF00583">
    <property type="entry name" value="Acetyltransf_1"/>
    <property type="match status" value="1"/>
</dbReference>
<keyword evidence="1 4" id="KW-0808">Transferase</keyword>
<dbReference type="InterPro" id="IPR000182">
    <property type="entry name" value="GNAT_dom"/>
</dbReference>
<dbReference type="InterPro" id="IPR050832">
    <property type="entry name" value="Bact_Acetyltransf"/>
</dbReference>
<dbReference type="PANTHER" id="PTHR43877">
    <property type="entry name" value="AMINOALKYLPHOSPHONATE N-ACETYLTRANSFERASE-RELATED-RELATED"/>
    <property type="match status" value="1"/>
</dbReference>
<dbReference type="SUPFAM" id="SSF55729">
    <property type="entry name" value="Acyl-CoA N-acyltransferases (Nat)"/>
    <property type="match status" value="1"/>
</dbReference>
<sequence length="129" mass="14075">MPDDRDPYDASFAAIDADPHQLLVVGESNGDIVATMQLTFIPGMSRRGTWRAQIEGVRVASSARGAGIGERLIRWAVEQARDRGCALVQLTSDASRTGAHRFYARLGFVASHTGFKLDLSPADREVRMS</sequence>
<dbReference type="InterPro" id="IPR016181">
    <property type="entry name" value="Acyl_CoA_acyltransferase"/>
</dbReference>
<dbReference type="AlphaFoldDB" id="A0A6L9S6L8"/>
<accession>A0A6L9S6L8</accession>
<reference evidence="4 5" key="1">
    <citation type="submission" date="2020-02" db="EMBL/GenBank/DDBJ databases">
        <authorList>
            <person name="Li X.-J."/>
            <person name="Han X.-M."/>
        </authorList>
    </citation>
    <scope>NUCLEOTIDE SEQUENCE [LARGE SCALE GENOMIC DNA]</scope>
    <source>
        <strain evidence="4 5">CCTCC AB 2017055</strain>
    </source>
</reference>
<dbReference type="PANTHER" id="PTHR43877:SF2">
    <property type="entry name" value="AMINOALKYLPHOSPHONATE N-ACETYLTRANSFERASE-RELATED"/>
    <property type="match status" value="1"/>
</dbReference>
<dbReference type="Gene3D" id="3.40.630.30">
    <property type="match status" value="1"/>
</dbReference>
<dbReference type="Proteomes" id="UP000475214">
    <property type="component" value="Unassembled WGS sequence"/>
</dbReference>
<dbReference type="EMBL" id="JAAGOA010000005">
    <property type="protein sequence ID" value="NEE00401.1"/>
    <property type="molecule type" value="Genomic_DNA"/>
</dbReference>
<dbReference type="PROSITE" id="PS51186">
    <property type="entry name" value="GNAT"/>
    <property type="match status" value="1"/>
</dbReference>